<sequence>MQAQEQITVKTPSSIKTRLDAIGLDAEGNVVINEFKSSATAPLTPNQKIAFPEIFDRGGTVVGRGKGIFSGGYTIPAGTDVKIIRPNK</sequence>
<gene>
    <name evidence="1" type="ORF">SDC9_102317</name>
</gene>
<evidence type="ECO:0000313" key="1">
    <source>
        <dbReference type="EMBL" id="MPM55520.1"/>
    </source>
</evidence>
<dbReference type="AlphaFoldDB" id="A0A645AQY3"/>
<accession>A0A645AQY3</accession>
<comment type="caution">
    <text evidence="1">The sequence shown here is derived from an EMBL/GenBank/DDBJ whole genome shotgun (WGS) entry which is preliminary data.</text>
</comment>
<protein>
    <submittedName>
        <fullName evidence="1">Uncharacterized protein</fullName>
    </submittedName>
</protein>
<proteinExistence type="predicted"/>
<name>A0A645AQY3_9ZZZZ</name>
<reference evidence="1" key="1">
    <citation type="submission" date="2019-08" db="EMBL/GenBank/DDBJ databases">
        <authorList>
            <person name="Kucharzyk K."/>
            <person name="Murdoch R.W."/>
            <person name="Higgins S."/>
            <person name="Loffler F."/>
        </authorList>
    </citation>
    <scope>NUCLEOTIDE SEQUENCE</scope>
</reference>
<organism evidence="1">
    <name type="scientific">bioreactor metagenome</name>
    <dbReference type="NCBI Taxonomy" id="1076179"/>
    <lineage>
        <taxon>unclassified sequences</taxon>
        <taxon>metagenomes</taxon>
        <taxon>ecological metagenomes</taxon>
    </lineage>
</organism>
<dbReference type="EMBL" id="VSSQ01015311">
    <property type="protein sequence ID" value="MPM55520.1"/>
    <property type="molecule type" value="Genomic_DNA"/>
</dbReference>